<feature type="domain" description="Inositol polyphosphate-related phosphatase" evidence="2">
    <location>
        <begin position="50"/>
        <end position="476"/>
    </location>
</feature>
<keyword evidence="4" id="KW-1185">Reference proteome</keyword>
<feature type="compositionally biased region" description="Polar residues" evidence="1">
    <location>
        <begin position="26"/>
        <end position="39"/>
    </location>
</feature>
<dbReference type="EMBL" id="ML995483">
    <property type="protein sequence ID" value="KAF2142884.1"/>
    <property type="molecule type" value="Genomic_DNA"/>
</dbReference>
<dbReference type="GeneID" id="54294277"/>
<feature type="compositionally biased region" description="Acidic residues" evidence="1">
    <location>
        <begin position="500"/>
        <end position="511"/>
    </location>
</feature>
<sequence length="1043" mass="115321">MASNPPSSSASSDLDQHIPGAFPSAAVSSSTPQSLNQAVHNRRDEYVRSKRIRIKVGTWNVAAFKGTEKDVGGWFVHGRGVEEALAGLDVTDPNQPHDKPIPAEPEHVKEKETVEEQERRRSSNASTLPENDAPSLPGGDEIGIYALGLQEVVDINSATEALRPYSDPATAAKFRAAMESAMPKGYRLVAEQQLIGLLLLVYASPSVAPEVRSVSTTSVGTGLMGYMGNKGAVTARLVLGETTRLVFINSHLAAGADKTALERRNWDANQILTRTKFDPIVDSSGVAQANGESIAEADFAFWFGDLNYRLEGMPGDDVRRILMLHTRNEYDLSQRTAGLIEKDIATSGRRSSETTDRTSGPSSFCNDDSSSLADPSTFDDNDAEELPAEFDPASLQTTLASLLPHDELRQQQRKGKAFADWREGDVEFLPTYKYDVGTVGVFDSSEKRRCPSWCDRILYRTRRDRLAHENKIKEAEDSKKRDEDMKKRGLESTSEEVLFEYDPATDGDENYDEARDSREDPIPVETKEGFDDELQLEYYTAHQRVLSSDHKPLDAVFILKYDSVVPELKAQVHQEVARELDRAENEGRPGVTLIVDKEFNKRESSDDSKYEGVNFGKVKFLEAKRRMVTIANTGPVAANISFFGQPGAEQGEVKPPSWLSVRFDRDPDKTTEASIPASYTLEPGDACNIELILKVDDTKFVQGLNEGTAQLEDILVLRVSEGRDHFLPVRASWLQSSFGRSIDKLIRIPEGGIRKLQGQRPTGDSSPVSGKDAGVKWSAPRELFRLTEALEDLVERVVAEWDMTEHPDGAAPPWEVTGGNSANGWPFSPDTWKLKEDKARESIKCDIADALDADLAIETGTAFQPDTPMLLRLECLAEMLLLFLNSLTDGVVTEEQWAQLEAGYEDQTRTRRTLNREEERAWVLEVMAGAPNHNVCFVLLTSMGARVAGEVKQAMKPVKAGAAAGNRLSRTFSMGRARSASEVQRAQTEAQRRQAVERGIAGSLAEAMVRVPVAVGRERERMVRRQRASRLVEVFVGEGETAL</sequence>
<dbReference type="Gene3D" id="2.60.40.10">
    <property type="entry name" value="Immunoglobulins"/>
    <property type="match status" value="1"/>
</dbReference>
<feature type="region of interest" description="Disordered" evidence="1">
    <location>
        <begin position="755"/>
        <end position="774"/>
    </location>
</feature>
<gene>
    <name evidence="3" type="ORF">K452DRAFT_225809</name>
</gene>
<feature type="compositionally biased region" description="Polar residues" evidence="1">
    <location>
        <begin position="357"/>
        <end position="374"/>
    </location>
</feature>
<dbReference type="InterPro" id="IPR013783">
    <property type="entry name" value="Ig-like_fold"/>
</dbReference>
<dbReference type="InterPro" id="IPR000300">
    <property type="entry name" value="IPPc"/>
</dbReference>
<dbReference type="PANTHER" id="PTHR11200:SF300">
    <property type="entry name" value="TYPE II INOSITOL 1,4,5-TRISPHOSPHATE 5-PHOSPHATASE"/>
    <property type="match status" value="1"/>
</dbReference>
<feature type="compositionally biased region" description="Basic and acidic residues" evidence="1">
    <location>
        <begin position="95"/>
        <end position="121"/>
    </location>
</feature>
<dbReference type="Pfam" id="PF22669">
    <property type="entry name" value="Exo_endo_phos2"/>
    <property type="match status" value="2"/>
</dbReference>
<feature type="region of interest" description="Disordered" evidence="1">
    <location>
        <begin position="87"/>
        <end position="137"/>
    </location>
</feature>
<feature type="region of interest" description="Disordered" evidence="1">
    <location>
        <begin position="1"/>
        <end position="42"/>
    </location>
</feature>
<evidence type="ECO:0000259" key="2">
    <source>
        <dbReference type="SMART" id="SM00128"/>
    </source>
</evidence>
<dbReference type="Gene3D" id="3.60.10.10">
    <property type="entry name" value="Endonuclease/exonuclease/phosphatase"/>
    <property type="match status" value="1"/>
</dbReference>
<protein>
    <recommendedName>
        <fullName evidence="2">Inositol polyphosphate-related phosphatase domain-containing protein</fullName>
    </recommendedName>
</protein>
<reference evidence="3" key="1">
    <citation type="journal article" date="2020" name="Stud. Mycol.">
        <title>101 Dothideomycetes genomes: a test case for predicting lifestyles and emergence of pathogens.</title>
        <authorList>
            <person name="Haridas S."/>
            <person name="Albert R."/>
            <person name="Binder M."/>
            <person name="Bloem J."/>
            <person name="Labutti K."/>
            <person name="Salamov A."/>
            <person name="Andreopoulos B."/>
            <person name="Baker S."/>
            <person name="Barry K."/>
            <person name="Bills G."/>
            <person name="Bluhm B."/>
            <person name="Cannon C."/>
            <person name="Castanera R."/>
            <person name="Culley D."/>
            <person name="Daum C."/>
            <person name="Ezra D."/>
            <person name="Gonzalez J."/>
            <person name="Henrissat B."/>
            <person name="Kuo A."/>
            <person name="Liang C."/>
            <person name="Lipzen A."/>
            <person name="Lutzoni F."/>
            <person name="Magnuson J."/>
            <person name="Mondo S."/>
            <person name="Nolan M."/>
            <person name="Ohm R."/>
            <person name="Pangilinan J."/>
            <person name="Park H.-J."/>
            <person name="Ramirez L."/>
            <person name="Alfaro M."/>
            <person name="Sun H."/>
            <person name="Tritt A."/>
            <person name="Yoshinaga Y."/>
            <person name="Zwiers L.-H."/>
            <person name="Turgeon B."/>
            <person name="Goodwin S."/>
            <person name="Spatafora J."/>
            <person name="Crous P."/>
            <person name="Grigoriev I."/>
        </authorList>
    </citation>
    <scope>NUCLEOTIDE SEQUENCE</scope>
    <source>
        <strain evidence="3">CBS 121167</strain>
    </source>
</reference>
<feature type="compositionally biased region" description="Basic and acidic residues" evidence="1">
    <location>
        <begin position="474"/>
        <end position="490"/>
    </location>
</feature>
<feature type="region of interest" description="Disordered" evidence="1">
    <location>
        <begin position="343"/>
        <end position="384"/>
    </location>
</feature>
<dbReference type="GO" id="GO:0046856">
    <property type="term" value="P:phosphatidylinositol dephosphorylation"/>
    <property type="evidence" value="ECO:0007669"/>
    <property type="project" value="InterPro"/>
</dbReference>
<dbReference type="GO" id="GO:0004439">
    <property type="term" value="F:phosphatidylinositol-4,5-bisphosphate 5-phosphatase activity"/>
    <property type="evidence" value="ECO:0007669"/>
    <property type="project" value="TreeGrafter"/>
</dbReference>
<dbReference type="InterPro" id="IPR046985">
    <property type="entry name" value="IP5"/>
</dbReference>
<feature type="compositionally biased region" description="Low complexity" evidence="1">
    <location>
        <begin position="1"/>
        <end position="12"/>
    </location>
</feature>
<accession>A0A6A6BI01</accession>
<dbReference type="AlphaFoldDB" id="A0A6A6BI01"/>
<name>A0A6A6BI01_9PEZI</name>
<evidence type="ECO:0000313" key="3">
    <source>
        <dbReference type="EMBL" id="KAF2142884.1"/>
    </source>
</evidence>
<feature type="compositionally biased region" description="Basic and acidic residues" evidence="1">
    <location>
        <begin position="343"/>
        <end position="356"/>
    </location>
</feature>
<evidence type="ECO:0000256" key="1">
    <source>
        <dbReference type="SAM" id="MobiDB-lite"/>
    </source>
</evidence>
<proteinExistence type="predicted"/>
<dbReference type="InterPro" id="IPR036691">
    <property type="entry name" value="Endo/exonu/phosph_ase_sf"/>
</dbReference>
<dbReference type="SMART" id="SM00128">
    <property type="entry name" value="IPPc"/>
    <property type="match status" value="1"/>
</dbReference>
<dbReference type="SUPFAM" id="SSF56219">
    <property type="entry name" value="DNase I-like"/>
    <property type="match status" value="1"/>
</dbReference>
<dbReference type="InterPro" id="IPR048869">
    <property type="entry name" value="OCRL-1_2_ASH"/>
</dbReference>
<dbReference type="Proteomes" id="UP000799438">
    <property type="component" value="Unassembled WGS sequence"/>
</dbReference>
<feature type="region of interest" description="Disordered" evidence="1">
    <location>
        <begin position="500"/>
        <end position="525"/>
    </location>
</feature>
<dbReference type="RefSeq" id="XP_033398596.1">
    <property type="nucleotide sequence ID" value="XM_033536781.1"/>
</dbReference>
<feature type="compositionally biased region" description="Polar residues" evidence="1">
    <location>
        <begin position="759"/>
        <end position="768"/>
    </location>
</feature>
<dbReference type="Pfam" id="PF21310">
    <property type="entry name" value="OCRL-like_ASH"/>
    <property type="match status" value="1"/>
</dbReference>
<dbReference type="PANTHER" id="PTHR11200">
    <property type="entry name" value="INOSITOL 5-PHOSPHATASE"/>
    <property type="match status" value="1"/>
</dbReference>
<organism evidence="3 4">
    <name type="scientific">Aplosporella prunicola CBS 121167</name>
    <dbReference type="NCBI Taxonomy" id="1176127"/>
    <lineage>
        <taxon>Eukaryota</taxon>
        <taxon>Fungi</taxon>
        <taxon>Dikarya</taxon>
        <taxon>Ascomycota</taxon>
        <taxon>Pezizomycotina</taxon>
        <taxon>Dothideomycetes</taxon>
        <taxon>Dothideomycetes incertae sedis</taxon>
        <taxon>Botryosphaeriales</taxon>
        <taxon>Aplosporellaceae</taxon>
        <taxon>Aplosporella</taxon>
    </lineage>
</organism>
<evidence type="ECO:0000313" key="4">
    <source>
        <dbReference type="Proteomes" id="UP000799438"/>
    </source>
</evidence>
<dbReference type="OrthoDB" id="7862313at2759"/>
<feature type="compositionally biased region" description="Basic and acidic residues" evidence="1">
    <location>
        <begin position="512"/>
        <end position="525"/>
    </location>
</feature>
<feature type="region of interest" description="Disordered" evidence="1">
    <location>
        <begin position="474"/>
        <end position="493"/>
    </location>
</feature>